<evidence type="ECO:0000313" key="3">
    <source>
        <dbReference type="Proteomes" id="UP000199595"/>
    </source>
</evidence>
<dbReference type="SUPFAM" id="SSF47413">
    <property type="entry name" value="lambda repressor-like DNA-binding domains"/>
    <property type="match status" value="1"/>
</dbReference>
<dbReference type="EMBL" id="FNNJ01000018">
    <property type="protein sequence ID" value="SDY06513.1"/>
    <property type="molecule type" value="Genomic_DNA"/>
</dbReference>
<evidence type="ECO:0000259" key="1">
    <source>
        <dbReference type="PROSITE" id="PS50943"/>
    </source>
</evidence>
<dbReference type="RefSeq" id="WP_090126463.1">
    <property type="nucleotide sequence ID" value="NZ_FNNJ01000018.1"/>
</dbReference>
<dbReference type="PROSITE" id="PS50943">
    <property type="entry name" value="HTH_CROC1"/>
    <property type="match status" value="1"/>
</dbReference>
<dbReference type="GO" id="GO:0003677">
    <property type="term" value="F:DNA binding"/>
    <property type="evidence" value="ECO:0007669"/>
    <property type="project" value="InterPro"/>
</dbReference>
<feature type="domain" description="HTH cro/C1-type" evidence="1">
    <location>
        <begin position="45"/>
        <end position="99"/>
    </location>
</feature>
<dbReference type="Proteomes" id="UP000199595">
    <property type="component" value="Unassembled WGS sequence"/>
</dbReference>
<gene>
    <name evidence="2" type="ORF">SAMN05444411_1182</name>
</gene>
<dbReference type="Gene3D" id="1.10.260.40">
    <property type="entry name" value="lambda repressor-like DNA-binding domains"/>
    <property type="match status" value="1"/>
</dbReference>
<accession>A0A1H3GT70</accession>
<name>A0A1H3GT70_9FLAO</name>
<keyword evidence="3" id="KW-1185">Reference proteome</keyword>
<dbReference type="SMART" id="SM00530">
    <property type="entry name" value="HTH_XRE"/>
    <property type="match status" value="1"/>
</dbReference>
<sequence length="150" mass="17463">MAIKDLNSKLERLTSSNQSNWKKKAKDRLSSKSWLKHSRKIAIKINIFLKENKIKQKDLAELLGVSPQQVSKIIKGKENLTLETISKIENVLKIQLLEVSKQRSNNLNIQKDFGYKKPSFKQNEYKMTPGKVIKVDFKRNEEMIYDSKKA</sequence>
<dbReference type="CDD" id="cd00093">
    <property type="entry name" value="HTH_XRE"/>
    <property type="match status" value="1"/>
</dbReference>
<evidence type="ECO:0000313" key="2">
    <source>
        <dbReference type="EMBL" id="SDY06513.1"/>
    </source>
</evidence>
<reference evidence="2 3" key="1">
    <citation type="submission" date="2016-10" db="EMBL/GenBank/DDBJ databases">
        <authorList>
            <person name="de Groot N.N."/>
        </authorList>
    </citation>
    <scope>NUCLEOTIDE SEQUENCE [LARGE SCALE GENOMIC DNA]</scope>
    <source>
        <strain evidence="2 3">DSM 24956</strain>
    </source>
</reference>
<dbReference type="InterPro" id="IPR010982">
    <property type="entry name" value="Lambda_DNA-bd_dom_sf"/>
</dbReference>
<protein>
    <submittedName>
        <fullName evidence="2">Helix-turn-helix</fullName>
    </submittedName>
</protein>
<proteinExistence type="predicted"/>
<dbReference type="STRING" id="762486.SAMN05444411_1182"/>
<dbReference type="AlphaFoldDB" id="A0A1H3GT70"/>
<organism evidence="2 3">
    <name type="scientific">Lutibacter oricola</name>
    <dbReference type="NCBI Taxonomy" id="762486"/>
    <lineage>
        <taxon>Bacteria</taxon>
        <taxon>Pseudomonadati</taxon>
        <taxon>Bacteroidota</taxon>
        <taxon>Flavobacteriia</taxon>
        <taxon>Flavobacteriales</taxon>
        <taxon>Flavobacteriaceae</taxon>
        <taxon>Lutibacter</taxon>
    </lineage>
</organism>
<dbReference type="OrthoDB" id="680449at2"/>
<dbReference type="InterPro" id="IPR001387">
    <property type="entry name" value="Cro/C1-type_HTH"/>
</dbReference>
<dbReference type="Pfam" id="PF01381">
    <property type="entry name" value="HTH_3"/>
    <property type="match status" value="1"/>
</dbReference>